<dbReference type="HOGENOM" id="CLU_1255302_0_0_10"/>
<sequence>MKVFNIIILMNIFLFGPLQAQTKLDTCQDIILKGYVITQYKRSDIKSIKNVASHMIDFYHREYFIPLKNNLDQVTIDSINVFNPDEVYFLPSNETYRLMIKYCNKYKNKESYFSTKVDLNSFFKVGKKNSEFLYKIYYYECKAVKSEIANNSLNAFQLNVPFKKESKFLNCYFIYQNVIMQEIKRINSENFYRVKRSSEINANMEQDDTHQPSGGWMCDW</sequence>
<keyword evidence="3" id="KW-1185">Reference proteome</keyword>
<dbReference type="RefSeq" id="WP_003002318.1">
    <property type="nucleotide sequence ID" value="NZ_GL379780.1"/>
</dbReference>
<evidence type="ECO:0000313" key="2">
    <source>
        <dbReference type="EMBL" id="EFK55774.1"/>
    </source>
</evidence>
<evidence type="ECO:0008006" key="4">
    <source>
        <dbReference type="Google" id="ProtNLM"/>
    </source>
</evidence>
<evidence type="ECO:0000313" key="3">
    <source>
        <dbReference type="Proteomes" id="UP000006258"/>
    </source>
</evidence>
<evidence type="ECO:0000256" key="1">
    <source>
        <dbReference type="SAM" id="SignalP"/>
    </source>
</evidence>
<name>D7VTZ5_SPHSI</name>
<feature type="chain" id="PRO_5003107598" description="DUF4468 domain-containing protein" evidence="1">
    <location>
        <begin position="21"/>
        <end position="220"/>
    </location>
</feature>
<keyword evidence="1" id="KW-0732">Signal</keyword>
<protein>
    <recommendedName>
        <fullName evidence="4">DUF4468 domain-containing protein</fullName>
    </recommendedName>
</protein>
<feature type="signal peptide" evidence="1">
    <location>
        <begin position="1"/>
        <end position="20"/>
    </location>
</feature>
<comment type="caution">
    <text evidence="2">The sequence shown here is derived from an EMBL/GenBank/DDBJ whole genome shotgun (WGS) entry which is preliminary data.</text>
</comment>
<gene>
    <name evidence="2" type="ORF">HMPREF0766_14465</name>
</gene>
<dbReference type="GeneID" id="95429641"/>
<organism evidence="2 3">
    <name type="scientific">Sphingobacterium spiritivorum ATCC 33861</name>
    <dbReference type="NCBI Taxonomy" id="525373"/>
    <lineage>
        <taxon>Bacteria</taxon>
        <taxon>Pseudomonadati</taxon>
        <taxon>Bacteroidota</taxon>
        <taxon>Sphingobacteriia</taxon>
        <taxon>Sphingobacteriales</taxon>
        <taxon>Sphingobacteriaceae</taxon>
        <taxon>Sphingobacterium</taxon>
    </lineage>
</organism>
<dbReference type="EMBL" id="ACHA02000014">
    <property type="protein sequence ID" value="EFK55774.1"/>
    <property type="molecule type" value="Genomic_DNA"/>
</dbReference>
<dbReference type="AlphaFoldDB" id="D7VTZ5"/>
<dbReference type="STRING" id="525373.HMPREF0766_14465"/>
<accession>D7VTZ5</accession>
<dbReference type="Proteomes" id="UP000006258">
    <property type="component" value="Unassembled WGS sequence"/>
</dbReference>
<proteinExistence type="predicted"/>
<reference evidence="2" key="1">
    <citation type="submission" date="2010-07" db="EMBL/GenBank/DDBJ databases">
        <authorList>
            <person name="Muzny D."/>
            <person name="Qin X."/>
            <person name="Buhay C."/>
            <person name="Dugan-Rocha S."/>
            <person name="Ding Y."/>
            <person name="Chen G."/>
            <person name="Hawes A."/>
            <person name="Holder M."/>
            <person name="Jhangiani S."/>
            <person name="Johnson A."/>
            <person name="Khan Z."/>
            <person name="Li Z."/>
            <person name="Liu W."/>
            <person name="Liu X."/>
            <person name="Perez L."/>
            <person name="Shen H."/>
            <person name="Wang Q."/>
            <person name="Watt J."/>
            <person name="Xi L."/>
            <person name="Xin Y."/>
            <person name="Zhou J."/>
            <person name="Deng J."/>
            <person name="Jiang H."/>
            <person name="Liu Y."/>
            <person name="Qu J."/>
            <person name="Song X.-Z."/>
            <person name="Zhang L."/>
            <person name="Villasana D."/>
            <person name="Johnson A."/>
            <person name="Liu J."/>
            <person name="Liyanage D."/>
            <person name="Lorensuhewa L."/>
            <person name="Robinson T."/>
            <person name="Song A."/>
            <person name="Song B.-B."/>
            <person name="Dinh H."/>
            <person name="Thornton R."/>
            <person name="Coyle M."/>
            <person name="Francisco L."/>
            <person name="Jackson L."/>
            <person name="Javaid M."/>
            <person name="Korchina V."/>
            <person name="Kovar C."/>
            <person name="Mata R."/>
            <person name="Mathew T."/>
            <person name="Ngo R."/>
            <person name="Nguyen L."/>
            <person name="Nguyen N."/>
            <person name="Okwuonu G."/>
            <person name="Ongeri F."/>
            <person name="Pham C."/>
            <person name="Simmons D."/>
            <person name="Wilczek-Boney K."/>
            <person name="Hale W."/>
            <person name="Jakkamsetti A."/>
            <person name="Pham P."/>
            <person name="Ruth R."/>
            <person name="San Lucas F."/>
            <person name="Warren J."/>
            <person name="Zhang J."/>
            <person name="Zhao Z."/>
            <person name="Zhou C."/>
            <person name="Zhu D."/>
            <person name="Lee S."/>
            <person name="Bess C."/>
            <person name="Blankenburg K."/>
            <person name="Forbes L."/>
            <person name="Fu Q."/>
            <person name="Gubbala S."/>
            <person name="Hirani K."/>
            <person name="Jayaseelan J.C."/>
            <person name="Lara F."/>
            <person name="Munidasa M."/>
            <person name="Palculict T."/>
            <person name="Patil S."/>
            <person name="Pu L.-L."/>
            <person name="Saada N."/>
            <person name="Tang L."/>
            <person name="Weissenberger G."/>
            <person name="Zhu Y."/>
            <person name="Hemphill L."/>
            <person name="Shang Y."/>
            <person name="Youmans B."/>
            <person name="Ayvaz T."/>
            <person name="Ross M."/>
            <person name="Santibanez J."/>
            <person name="Aqrawi P."/>
            <person name="Gross S."/>
            <person name="Joshi V."/>
            <person name="Fowler G."/>
            <person name="Nazareth L."/>
            <person name="Reid J."/>
            <person name="Worley K."/>
            <person name="Petrosino J."/>
            <person name="Highlander S."/>
            <person name="Gibbs R."/>
        </authorList>
    </citation>
    <scope>NUCLEOTIDE SEQUENCE [LARGE SCALE GENOMIC DNA]</scope>
    <source>
        <strain evidence="2">ATCC 33861</strain>
    </source>
</reference>